<name>A0A8X6YSE6_9ARAC</name>
<dbReference type="EMBL" id="BMAV01022962">
    <property type="protein sequence ID" value="GFY78370.1"/>
    <property type="molecule type" value="Genomic_DNA"/>
</dbReference>
<keyword evidence="3" id="KW-1185">Reference proteome</keyword>
<reference evidence="2" key="1">
    <citation type="submission" date="2020-08" db="EMBL/GenBank/DDBJ databases">
        <title>Multicomponent nature underlies the extraordinary mechanical properties of spider dragline silk.</title>
        <authorList>
            <person name="Kono N."/>
            <person name="Nakamura H."/>
            <person name="Mori M."/>
            <person name="Yoshida Y."/>
            <person name="Ohtoshi R."/>
            <person name="Malay A.D."/>
            <person name="Moran D.A.P."/>
            <person name="Tomita M."/>
            <person name="Numata K."/>
            <person name="Arakawa K."/>
        </authorList>
    </citation>
    <scope>NUCLEOTIDE SEQUENCE</scope>
</reference>
<evidence type="ECO:0000256" key="1">
    <source>
        <dbReference type="SAM" id="MobiDB-lite"/>
    </source>
</evidence>
<dbReference type="AlphaFoldDB" id="A0A8X6YSE6"/>
<evidence type="ECO:0000313" key="3">
    <source>
        <dbReference type="Proteomes" id="UP000886998"/>
    </source>
</evidence>
<accession>A0A8X6YSE6</accession>
<organism evidence="2 3">
    <name type="scientific">Trichonephila inaurata madagascariensis</name>
    <dbReference type="NCBI Taxonomy" id="2747483"/>
    <lineage>
        <taxon>Eukaryota</taxon>
        <taxon>Metazoa</taxon>
        <taxon>Ecdysozoa</taxon>
        <taxon>Arthropoda</taxon>
        <taxon>Chelicerata</taxon>
        <taxon>Arachnida</taxon>
        <taxon>Araneae</taxon>
        <taxon>Araneomorphae</taxon>
        <taxon>Entelegynae</taxon>
        <taxon>Araneoidea</taxon>
        <taxon>Nephilidae</taxon>
        <taxon>Trichonephila</taxon>
        <taxon>Trichonephila inaurata</taxon>
    </lineage>
</organism>
<gene>
    <name evidence="2" type="ORF">TNIN_464591</name>
</gene>
<proteinExistence type="predicted"/>
<dbReference type="Proteomes" id="UP000886998">
    <property type="component" value="Unassembled WGS sequence"/>
</dbReference>
<sequence>MRERLRRPWRPFCSKACSSRFHGRGIRAWLPHWWGGRGDAALPPNAITNTGETPGMSLNALYGIDAASRKRDEAPRVQERLRSQQGPADQMDLQHYVQKCRRAGARRKTPCSPGHVPPVPVHGPPAARHRPADAGAGRPGDPRRPRKKALMAAAAGRSLGKVSRCAAAIWLSRCAAQKGDR</sequence>
<feature type="region of interest" description="Disordered" evidence="1">
    <location>
        <begin position="106"/>
        <end position="149"/>
    </location>
</feature>
<protein>
    <submittedName>
        <fullName evidence="2">Uncharacterized protein</fullName>
    </submittedName>
</protein>
<comment type="caution">
    <text evidence="2">The sequence shown here is derived from an EMBL/GenBank/DDBJ whole genome shotgun (WGS) entry which is preliminary data.</text>
</comment>
<evidence type="ECO:0000313" key="2">
    <source>
        <dbReference type="EMBL" id="GFY78370.1"/>
    </source>
</evidence>